<dbReference type="PANTHER" id="PTHR42840:SF8">
    <property type="entry name" value="OXIDOREDUCTASE"/>
    <property type="match status" value="1"/>
</dbReference>
<evidence type="ECO:0000259" key="2">
    <source>
        <dbReference type="Pfam" id="PF22725"/>
    </source>
</evidence>
<feature type="domain" description="Gfo/Idh/MocA-like oxidoreductase N-terminal" evidence="1">
    <location>
        <begin position="49"/>
        <end position="132"/>
    </location>
</feature>
<keyword evidence="4" id="KW-1185">Reference proteome</keyword>
<dbReference type="InterPro" id="IPR000683">
    <property type="entry name" value="Gfo/Idh/MocA-like_OxRdtase_N"/>
</dbReference>
<proteinExistence type="predicted"/>
<reference evidence="3" key="1">
    <citation type="submission" date="2020-05" db="EMBL/GenBank/DDBJ databases">
        <title>Chitinophaga laudate sp. nov., isolated from a tropical peat swamp.</title>
        <authorList>
            <person name="Goh C.B.S."/>
            <person name="Lee M.S."/>
            <person name="Parimannan S."/>
            <person name="Pasbakhsh P."/>
            <person name="Yule C.M."/>
            <person name="Rajandas H."/>
            <person name="Loke S."/>
            <person name="Croft L."/>
            <person name="Tan J.B.L."/>
        </authorList>
    </citation>
    <scope>NUCLEOTIDE SEQUENCE</scope>
    <source>
        <strain evidence="3">Mgbs1</strain>
    </source>
</reference>
<dbReference type="InterPro" id="IPR036291">
    <property type="entry name" value="NAD(P)-bd_dom_sf"/>
</dbReference>
<dbReference type="Pfam" id="PF22725">
    <property type="entry name" value="GFO_IDH_MocA_C3"/>
    <property type="match status" value="1"/>
</dbReference>
<dbReference type="EMBL" id="RIAR02000001">
    <property type="protein sequence ID" value="NSL86184.1"/>
    <property type="molecule type" value="Genomic_DNA"/>
</dbReference>
<dbReference type="PANTHER" id="PTHR42840">
    <property type="entry name" value="NAD(P)-BINDING ROSSMANN-FOLD SUPERFAMILY PROTEIN-RELATED"/>
    <property type="match status" value="1"/>
</dbReference>
<dbReference type="Proteomes" id="UP000281028">
    <property type="component" value="Unassembled WGS sequence"/>
</dbReference>
<dbReference type="OrthoDB" id="9795543at2"/>
<dbReference type="AlphaFoldDB" id="A0A3S1D4Z6"/>
<evidence type="ECO:0000313" key="4">
    <source>
        <dbReference type="Proteomes" id="UP000281028"/>
    </source>
</evidence>
<name>A0A3S1D4Z6_9BACT</name>
<evidence type="ECO:0000313" key="3">
    <source>
        <dbReference type="EMBL" id="NSL86184.1"/>
    </source>
</evidence>
<dbReference type="Gene3D" id="3.30.360.10">
    <property type="entry name" value="Dihydrodipicolinate Reductase, domain 2"/>
    <property type="match status" value="1"/>
</dbReference>
<dbReference type="SUPFAM" id="SSF55347">
    <property type="entry name" value="Glyceraldehyde-3-phosphate dehydrogenase-like, C-terminal domain"/>
    <property type="match status" value="1"/>
</dbReference>
<accession>A0A3S1D4Z6</accession>
<sequence length="380" mass="43153">MTHKTGIIVNGATSRIATNQHLLHSLLPIIKQGGVKVNDREYILPHLILVDRNEGKLRELSLRTGIECYTTDLESALDNKSYSIYFDARLTGLRAAGIQKAIQAGKHIYCEKPTAIDTATAVSLYEQCCAAGLKNGVVQDKLWLPGLVKLRRMMENNFFGKILTVKADFGYWGFEGGTIPSQRPSWSYRREDGGGIILDMFSHYRYILDNLFGEVQATCCLGSMLIPERVSEEGIPFDCTAEDTAFATFELENGIIAQFNSSWATRVRRDDLLTMQVDGTNGSAVAGLRHCYTQHYCNTPRPVWNPDQEQPLNFFDQWSKVPEQEVYENAFRAEWELFLRHVVKDEQFRWNLKEGAKGVQLAEKGMESWRNRKWVTVPAL</sequence>
<gene>
    <name evidence="3" type="ORF">ECE50_005055</name>
</gene>
<organism evidence="3 4">
    <name type="scientific">Chitinophaga solisilvae</name>
    <dbReference type="NCBI Taxonomy" id="1233460"/>
    <lineage>
        <taxon>Bacteria</taxon>
        <taxon>Pseudomonadati</taxon>
        <taxon>Bacteroidota</taxon>
        <taxon>Chitinophagia</taxon>
        <taxon>Chitinophagales</taxon>
        <taxon>Chitinophagaceae</taxon>
        <taxon>Chitinophaga</taxon>
    </lineage>
</organism>
<protein>
    <submittedName>
        <fullName evidence="3">Gfo/Idh/MocA family oxidoreductase</fullName>
    </submittedName>
</protein>
<dbReference type="InterPro" id="IPR055170">
    <property type="entry name" value="GFO_IDH_MocA-like_dom"/>
</dbReference>
<evidence type="ECO:0000259" key="1">
    <source>
        <dbReference type="Pfam" id="PF01408"/>
    </source>
</evidence>
<dbReference type="Pfam" id="PF01408">
    <property type="entry name" value="GFO_IDH_MocA"/>
    <property type="match status" value="1"/>
</dbReference>
<comment type="caution">
    <text evidence="3">The sequence shown here is derived from an EMBL/GenBank/DDBJ whole genome shotgun (WGS) entry which is preliminary data.</text>
</comment>
<dbReference type="SUPFAM" id="SSF51735">
    <property type="entry name" value="NAD(P)-binding Rossmann-fold domains"/>
    <property type="match status" value="1"/>
</dbReference>
<feature type="domain" description="GFO/IDH/MocA-like oxidoreductase" evidence="2">
    <location>
        <begin position="149"/>
        <end position="284"/>
    </location>
</feature>
<dbReference type="Gene3D" id="3.40.50.720">
    <property type="entry name" value="NAD(P)-binding Rossmann-like Domain"/>
    <property type="match status" value="1"/>
</dbReference>
<dbReference type="GO" id="GO:0000166">
    <property type="term" value="F:nucleotide binding"/>
    <property type="evidence" value="ECO:0007669"/>
    <property type="project" value="InterPro"/>
</dbReference>